<sequence>MPVGVDMVENAEGLSVIHRPDCAAVIWRRPLRASIQSWIDGLAPEQLPKARIVLPIESVRDAVVQICESRGTPDCKNRTILIEDVTALAKTFSGLVSSRYLRLRLDVVTTNACRKFHVDAVTTRLICTYRGTGTQYGNGQGNADPKRIFTAPTGAAILLRGTQWPEQPRSGLMHRSPPIQGTGETRLLLVLDPVPNPSGF</sequence>
<evidence type="ECO:0000313" key="1">
    <source>
        <dbReference type="EMBL" id="MVO16800.1"/>
    </source>
</evidence>
<reference evidence="1 2" key="1">
    <citation type="submission" date="2019-12" db="EMBL/GenBank/DDBJ databases">
        <authorList>
            <person name="Zhang Y.-J."/>
        </authorList>
    </citation>
    <scope>NUCLEOTIDE SEQUENCE [LARGE SCALE GENOMIC DNA]</scope>
    <source>
        <strain evidence="1 2">CY05</strain>
    </source>
</reference>
<accession>A0A6L6WH73</accession>
<proteinExistence type="predicted"/>
<protein>
    <submittedName>
        <fullName evidence="1">DUF1826 domain-containing protein</fullName>
    </submittedName>
</protein>
<dbReference type="Pfam" id="PF08856">
    <property type="entry name" value="DUF1826"/>
    <property type="match status" value="1"/>
</dbReference>
<dbReference type="AlphaFoldDB" id="A0A6L6WH73"/>
<keyword evidence="2" id="KW-1185">Reference proteome</keyword>
<dbReference type="RefSeq" id="WP_157023011.1">
    <property type="nucleotide sequence ID" value="NZ_WQLV01000007.1"/>
</dbReference>
<dbReference type="EMBL" id="WQLV01000007">
    <property type="protein sequence ID" value="MVO16800.1"/>
    <property type="molecule type" value="Genomic_DNA"/>
</dbReference>
<gene>
    <name evidence="1" type="ORF">GO984_13355</name>
</gene>
<name>A0A6L6WH73_9RHOB</name>
<dbReference type="Proteomes" id="UP000478892">
    <property type="component" value="Unassembled WGS sequence"/>
</dbReference>
<organism evidence="1 2">
    <name type="scientific">Parasedimentitalea huanghaiensis</name>
    <dbReference type="NCBI Taxonomy" id="2682100"/>
    <lineage>
        <taxon>Bacteria</taxon>
        <taxon>Pseudomonadati</taxon>
        <taxon>Pseudomonadota</taxon>
        <taxon>Alphaproteobacteria</taxon>
        <taxon>Rhodobacterales</taxon>
        <taxon>Paracoccaceae</taxon>
        <taxon>Parasedimentitalea</taxon>
    </lineage>
</organism>
<comment type="caution">
    <text evidence="1">The sequence shown here is derived from an EMBL/GenBank/DDBJ whole genome shotgun (WGS) entry which is preliminary data.</text>
</comment>
<dbReference type="InterPro" id="IPR014955">
    <property type="entry name" value="DUF1826"/>
</dbReference>
<evidence type="ECO:0000313" key="2">
    <source>
        <dbReference type="Proteomes" id="UP000478892"/>
    </source>
</evidence>